<dbReference type="EMBL" id="CANTFM010000195">
    <property type="protein sequence ID" value="CAI5714449.1"/>
    <property type="molecule type" value="Genomic_DNA"/>
</dbReference>
<sequence length="383" mass="43331">MDSYTGRAGVGLLLTPTCLVRDLRDVTLNYASSPDLLSRYLLLKGTMDSVVTYIHVVYAPVQPGQRPLLFTSLPRHFDDDAHHIALGDFNTVLSSQLDQARSHDRARRQGREELLDWMNELRLVDSWRLQHPDVQEFTSPTGTSRIDYVFLDYRLFCSVFQDISHDFRAKSGTGDHIGLSFRFGSTYFKPPGRAPWKCPSWVLKLPEAQAYLSDSLHKLAASFLPGIWNYNPGCLLDEHKKTGSIFLRELLHAKKNARQRDIEGLHLSINQLQRQEALDPSVDLSATLSSAKAALQTKLGESAHFASKQKFASDIQATERCSKFFFRPPQVLHKSPIPVDSAEALESTCSAFNSYCWSDINCSPSREYGHAKPNWNRMDLSRL</sequence>
<reference evidence="1" key="1">
    <citation type="submission" date="2022-12" db="EMBL/GenBank/DDBJ databases">
        <authorList>
            <person name="Webb A."/>
        </authorList>
    </citation>
    <scope>NUCLEOTIDE SEQUENCE</scope>
    <source>
        <strain evidence="1">Pd1</strain>
    </source>
</reference>
<name>A0AAV0T498_9STRA</name>
<keyword evidence="2" id="KW-1185">Reference proteome</keyword>
<dbReference type="SUPFAM" id="SSF56219">
    <property type="entry name" value="DNase I-like"/>
    <property type="match status" value="1"/>
</dbReference>
<dbReference type="AlphaFoldDB" id="A0AAV0T498"/>
<protein>
    <recommendedName>
        <fullName evidence="3">Endonuclease/exonuclease/phosphatase domain-containing protein</fullName>
    </recommendedName>
</protein>
<dbReference type="InterPro" id="IPR036691">
    <property type="entry name" value="Endo/exonu/phosph_ase_sf"/>
</dbReference>
<gene>
    <name evidence="1" type="ORF">PDE001_LOCUS1143</name>
</gene>
<accession>A0AAV0T498</accession>
<evidence type="ECO:0000313" key="2">
    <source>
        <dbReference type="Proteomes" id="UP001162029"/>
    </source>
</evidence>
<evidence type="ECO:0000313" key="1">
    <source>
        <dbReference type="EMBL" id="CAI5714449.1"/>
    </source>
</evidence>
<dbReference type="Gene3D" id="3.60.10.10">
    <property type="entry name" value="Endonuclease/exonuclease/phosphatase"/>
    <property type="match status" value="1"/>
</dbReference>
<proteinExistence type="predicted"/>
<comment type="caution">
    <text evidence="1">The sequence shown here is derived from an EMBL/GenBank/DDBJ whole genome shotgun (WGS) entry which is preliminary data.</text>
</comment>
<evidence type="ECO:0008006" key="3">
    <source>
        <dbReference type="Google" id="ProtNLM"/>
    </source>
</evidence>
<dbReference type="Proteomes" id="UP001162029">
    <property type="component" value="Unassembled WGS sequence"/>
</dbReference>
<organism evidence="1 2">
    <name type="scientific">Peronospora destructor</name>
    <dbReference type="NCBI Taxonomy" id="86335"/>
    <lineage>
        <taxon>Eukaryota</taxon>
        <taxon>Sar</taxon>
        <taxon>Stramenopiles</taxon>
        <taxon>Oomycota</taxon>
        <taxon>Peronosporomycetes</taxon>
        <taxon>Peronosporales</taxon>
        <taxon>Peronosporaceae</taxon>
        <taxon>Peronospora</taxon>
    </lineage>
</organism>